<evidence type="ECO:0000313" key="3">
    <source>
        <dbReference type="Proteomes" id="UP001500394"/>
    </source>
</evidence>
<evidence type="ECO:0000313" key="2">
    <source>
        <dbReference type="EMBL" id="GAA4512957.1"/>
    </source>
</evidence>
<dbReference type="PROSITE" id="PS51257">
    <property type="entry name" value="PROKAR_LIPOPROTEIN"/>
    <property type="match status" value="1"/>
</dbReference>
<protein>
    <submittedName>
        <fullName evidence="2">DUF4876 domain-containing protein</fullName>
    </submittedName>
</protein>
<reference evidence="3" key="1">
    <citation type="journal article" date="2019" name="Int. J. Syst. Evol. Microbiol.">
        <title>The Global Catalogue of Microorganisms (GCM) 10K type strain sequencing project: providing services to taxonomists for standard genome sequencing and annotation.</title>
        <authorList>
            <consortium name="The Broad Institute Genomics Platform"/>
            <consortium name="The Broad Institute Genome Sequencing Center for Infectious Disease"/>
            <person name="Wu L."/>
            <person name="Ma J."/>
        </authorList>
    </citation>
    <scope>NUCLEOTIDE SEQUENCE [LARGE SCALE GENOMIC DNA]</scope>
    <source>
        <strain evidence="3">JCM 17858</strain>
    </source>
</reference>
<dbReference type="EMBL" id="BAABGR010000006">
    <property type="protein sequence ID" value="GAA4512957.1"/>
    <property type="molecule type" value="Genomic_DNA"/>
</dbReference>
<gene>
    <name evidence="2" type="ORF">GCM10023173_07880</name>
</gene>
<evidence type="ECO:0000256" key="1">
    <source>
        <dbReference type="SAM" id="SignalP"/>
    </source>
</evidence>
<accession>A0ABP8QY40</accession>
<feature type="signal peptide" evidence="1">
    <location>
        <begin position="1"/>
        <end position="20"/>
    </location>
</feature>
<dbReference type="RefSeq" id="WP_345064999.1">
    <property type="nucleotide sequence ID" value="NZ_BAABGR010000006.1"/>
</dbReference>
<organism evidence="2 3">
    <name type="scientific">Sphingobacterium thermophilum</name>
    <dbReference type="NCBI Taxonomy" id="768534"/>
    <lineage>
        <taxon>Bacteria</taxon>
        <taxon>Pseudomonadati</taxon>
        <taxon>Bacteroidota</taxon>
        <taxon>Sphingobacteriia</taxon>
        <taxon>Sphingobacteriales</taxon>
        <taxon>Sphingobacteriaceae</taxon>
        <taxon>Sphingobacterium</taxon>
    </lineage>
</organism>
<name>A0ABP8QY40_9SPHI</name>
<sequence>MKSKYLLLCIFISLSFIGCAKINSALDTDDIQYLSVNLRAHSVAEGVETTEGLKVVFENFTEGFRLEYILKDGVNKIEKLIPGTYSINITGVTKYNNKQYYLIGSKINHVIVKDGEYIDIDVNGASVGPLTFSEIFYAGTSPFYFRNQFYEITNNSDEIVYLDGLYFANLYPSTATTNLPTWPTEDGNRYVYAERVWKIPGDGTTYPLAPGESFSIAQFAANHKLPQYNPNSPIDCSTSEFEFNMDNPNFPDQPATDMIHVFYNGSASKGTLPQYLTSVFGGAYVIFRVPEGESYDPVNDPNMRTRDLGTTSTNLYAKIPIRYIIDGVEAGHNESMISAKRVASVVDAGMTYVGATYNSLGVRRKKVGTREDGTPILQDTNNSTEDFERMVVPAFRFYNQGIPSWSSAN</sequence>
<keyword evidence="3" id="KW-1185">Reference proteome</keyword>
<comment type="caution">
    <text evidence="2">The sequence shown here is derived from an EMBL/GenBank/DDBJ whole genome shotgun (WGS) entry which is preliminary data.</text>
</comment>
<dbReference type="InterPro" id="IPR032627">
    <property type="entry name" value="DUF4876"/>
</dbReference>
<proteinExistence type="predicted"/>
<feature type="chain" id="PRO_5045635447" evidence="1">
    <location>
        <begin position="21"/>
        <end position="409"/>
    </location>
</feature>
<keyword evidence="1" id="KW-0732">Signal</keyword>
<dbReference type="Proteomes" id="UP001500394">
    <property type="component" value="Unassembled WGS sequence"/>
</dbReference>
<dbReference type="Pfam" id="PF16215">
    <property type="entry name" value="DUF4876"/>
    <property type="match status" value="1"/>
</dbReference>